<reference evidence="2 3" key="1">
    <citation type="submission" date="2020-03" db="EMBL/GenBank/DDBJ databases">
        <title>Genomic Encyclopedia of Type Strains, Phase IV (KMG-IV): sequencing the most valuable type-strain genomes for metagenomic binning, comparative biology and taxonomic classification.</title>
        <authorList>
            <person name="Goeker M."/>
        </authorList>
    </citation>
    <scope>NUCLEOTIDE SEQUENCE [LARGE SCALE GENOMIC DNA]</scope>
    <source>
        <strain evidence="2 3">DSM 103870</strain>
    </source>
</reference>
<proteinExistence type="predicted"/>
<dbReference type="RefSeq" id="WP_166952247.1">
    <property type="nucleotide sequence ID" value="NZ_JAASQI010000004.1"/>
</dbReference>
<dbReference type="InterPro" id="IPR029063">
    <property type="entry name" value="SAM-dependent_MTases_sf"/>
</dbReference>
<evidence type="ECO:0000313" key="3">
    <source>
        <dbReference type="Proteomes" id="UP001429580"/>
    </source>
</evidence>
<keyword evidence="3" id="KW-1185">Reference proteome</keyword>
<protein>
    <submittedName>
        <fullName evidence="2">Ubiquinone/menaquinone biosynthesis C-methylase UbiE</fullName>
    </submittedName>
</protein>
<feature type="domain" description="Methyltransferase type 11" evidence="1">
    <location>
        <begin position="51"/>
        <end position="145"/>
    </location>
</feature>
<gene>
    <name evidence="2" type="ORF">FHS82_002158</name>
</gene>
<name>A0ABX0UZD3_9HYPH</name>
<dbReference type="Pfam" id="PF08241">
    <property type="entry name" value="Methyltransf_11"/>
    <property type="match status" value="1"/>
</dbReference>
<dbReference type="CDD" id="cd02440">
    <property type="entry name" value="AdoMet_MTases"/>
    <property type="match status" value="1"/>
</dbReference>
<dbReference type="SUPFAM" id="SSF53335">
    <property type="entry name" value="S-adenosyl-L-methionine-dependent methyltransferases"/>
    <property type="match status" value="1"/>
</dbReference>
<organism evidence="2 3">
    <name type="scientific">Pseudochelatococcus lubricantis</name>
    <dbReference type="NCBI Taxonomy" id="1538102"/>
    <lineage>
        <taxon>Bacteria</taxon>
        <taxon>Pseudomonadati</taxon>
        <taxon>Pseudomonadota</taxon>
        <taxon>Alphaproteobacteria</taxon>
        <taxon>Hyphomicrobiales</taxon>
        <taxon>Chelatococcaceae</taxon>
        <taxon>Pseudochelatococcus</taxon>
    </lineage>
</organism>
<accession>A0ABX0UZD3</accession>
<dbReference type="InterPro" id="IPR050508">
    <property type="entry name" value="Methyltransf_Superfamily"/>
</dbReference>
<evidence type="ECO:0000313" key="2">
    <source>
        <dbReference type="EMBL" id="NIJ58316.1"/>
    </source>
</evidence>
<sequence length="272" mass="29821">MTDNRNAPSSISLEHDTPELAETYDRTSDRQFEHGKILVASLNPKPGEHVLDVGAGTGRLAEHVVSLTGPSGRVVAVDPLPLRVELARKRGQGRFETQVAQAEDLSAFPDASFDVVYLNSVFHWVEDKPRALAEARRVLKPGGRLGLNTQNPDRPHELRQFIAEAIAVTGLPFSAAEVQPTVGVPQAELEPLITAAGFSNYIGTLYSFTDFYDGVDALIASSTSSSFGNFLAVLSPEQQARLRQEIERLIETRRTPEGFRFTRHLTFATARA</sequence>
<dbReference type="Proteomes" id="UP001429580">
    <property type="component" value="Unassembled WGS sequence"/>
</dbReference>
<comment type="caution">
    <text evidence="2">The sequence shown here is derived from an EMBL/GenBank/DDBJ whole genome shotgun (WGS) entry which is preliminary data.</text>
</comment>
<keyword evidence="2" id="KW-0830">Ubiquinone</keyword>
<dbReference type="PANTHER" id="PTHR42912">
    <property type="entry name" value="METHYLTRANSFERASE"/>
    <property type="match status" value="1"/>
</dbReference>
<evidence type="ECO:0000259" key="1">
    <source>
        <dbReference type="Pfam" id="PF08241"/>
    </source>
</evidence>
<dbReference type="Gene3D" id="3.40.50.150">
    <property type="entry name" value="Vaccinia Virus protein VP39"/>
    <property type="match status" value="1"/>
</dbReference>
<dbReference type="EMBL" id="JAASQI010000004">
    <property type="protein sequence ID" value="NIJ58316.1"/>
    <property type="molecule type" value="Genomic_DNA"/>
</dbReference>
<dbReference type="PANTHER" id="PTHR42912:SF80">
    <property type="entry name" value="METHYLTRANSFERASE DOMAIN-CONTAINING PROTEIN"/>
    <property type="match status" value="1"/>
</dbReference>
<dbReference type="InterPro" id="IPR013216">
    <property type="entry name" value="Methyltransf_11"/>
</dbReference>